<sequence length="444" mass="50978">MLPLQSFLDYIRQHSLFNPGQRILLAVSGGKDSVLMAHLFKEAGFKFGIAHCNFGLRAEESQRDEHFVSSLATQLEVPLYVTHFATKAYAALHKVSTQMAARDLRYHWFEELRQRENYDCIAVAHHQDDAIETVLLNLIRGTGIAGLHGIQPKRERLIRPLLFLSRMGIDELIQANAYDFVEDSSNSSTAYARNKLRLGVIPLLKEINPNLEETFENNILRFAETEMVLQQKIAELRMDICEERKDGIYLSLEKIRMLSPKRLLLFELLKTYDFTETVVEDLLTSLTKQSGTSFYSASHRLTVDREQLILTRIADEQEHANKIIHSSDTAVSFGTRTIEITYSDLITFENNLQKAFVDADKLIFPVIIRTWQEGDRFMPIGMKNYKKLSDFFIDQKIPLPQKDSIPILINGNGDVVWVAGLRQDNRYKVTATTKKVAIFEQKFN</sequence>
<dbReference type="HAMAP" id="MF_01161">
    <property type="entry name" value="tRNA_Ile_lys_synt"/>
    <property type="match status" value="1"/>
</dbReference>
<dbReference type="SUPFAM" id="SSF56037">
    <property type="entry name" value="PheT/TilS domain"/>
    <property type="match status" value="1"/>
</dbReference>
<dbReference type="AlphaFoldDB" id="A0A7X0MIC7"/>
<dbReference type="EMBL" id="JACHCC010000006">
    <property type="protein sequence ID" value="MBB6500267.1"/>
    <property type="molecule type" value="Genomic_DNA"/>
</dbReference>
<dbReference type="CDD" id="cd01992">
    <property type="entry name" value="TilS_N"/>
    <property type="match status" value="1"/>
</dbReference>
<comment type="domain">
    <text evidence="8">The N-terminal region contains the highly conserved SGGXDS motif, predicted to be a P-loop motif involved in ATP binding.</text>
</comment>
<comment type="catalytic activity">
    <reaction evidence="7 8">
        <text>cytidine(34) in tRNA(Ile2) + L-lysine + ATP = lysidine(34) in tRNA(Ile2) + AMP + diphosphate + H(+)</text>
        <dbReference type="Rhea" id="RHEA:43744"/>
        <dbReference type="Rhea" id="RHEA-COMP:10625"/>
        <dbReference type="Rhea" id="RHEA-COMP:10670"/>
        <dbReference type="ChEBI" id="CHEBI:15378"/>
        <dbReference type="ChEBI" id="CHEBI:30616"/>
        <dbReference type="ChEBI" id="CHEBI:32551"/>
        <dbReference type="ChEBI" id="CHEBI:33019"/>
        <dbReference type="ChEBI" id="CHEBI:82748"/>
        <dbReference type="ChEBI" id="CHEBI:83665"/>
        <dbReference type="ChEBI" id="CHEBI:456215"/>
        <dbReference type="EC" id="6.3.4.19"/>
    </reaction>
</comment>
<comment type="subcellular location">
    <subcellularLocation>
        <location evidence="1 8">Cytoplasm</location>
    </subcellularLocation>
</comment>
<dbReference type="GO" id="GO:0005524">
    <property type="term" value="F:ATP binding"/>
    <property type="evidence" value="ECO:0007669"/>
    <property type="project" value="UniProtKB-UniRule"/>
</dbReference>
<gene>
    <name evidence="8" type="primary">tilS</name>
    <name evidence="10" type="ORF">HDF25_002415</name>
</gene>
<dbReference type="SUPFAM" id="SSF52402">
    <property type="entry name" value="Adenine nucleotide alpha hydrolases-like"/>
    <property type="match status" value="1"/>
</dbReference>
<reference evidence="10 11" key="1">
    <citation type="submission" date="2020-08" db="EMBL/GenBank/DDBJ databases">
        <title>Genomic Encyclopedia of Type Strains, Phase IV (KMG-V): Genome sequencing to study the core and pangenomes of soil and plant-associated prokaryotes.</title>
        <authorList>
            <person name="Whitman W."/>
        </authorList>
    </citation>
    <scope>NUCLEOTIDE SEQUENCE [LARGE SCALE GENOMIC DNA]</scope>
    <source>
        <strain evidence="10 11">M2T3</strain>
    </source>
</reference>
<comment type="similarity">
    <text evidence="8">Belongs to the tRNA(Ile)-lysidine synthase family.</text>
</comment>
<dbReference type="InterPro" id="IPR012795">
    <property type="entry name" value="tRNA_Ile_lys_synt_N"/>
</dbReference>
<evidence type="ECO:0000256" key="5">
    <source>
        <dbReference type="ARBA" id="ARBA00022741"/>
    </source>
</evidence>
<evidence type="ECO:0000256" key="4">
    <source>
        <dbReference type="ARBA" id="ARBA00022694"/>
    </source>
</evidence>
<keyword evidence="6 8" id="KW-0067">ATP-binding</keyword>
<evidence type="ECO:0000259" key="9">
    <source>
        <dbReference type="SMART" id="SM00977"/>
    </source>
</evidence>
<dbReference type="InterPro" id="IPR011063">
    <property type="entry name" value="TilS/TtcA_N"/>
</dbReference>
<evidence type="ECO:0000313" key="10">
    <source>
        <dbReference type="EMBL" id="MBB6500267.1"/>
    </source>
</evidence>
<evidence type="ECO:0000256" key="7">
    <source>
        <dbReference type="ARBA" id="ARBA00048539"/>
    </source>
</evidence>
<keyword evidence="3 8" id="KW-0436">Ligase</keyword>
<evidence type="ECO:0000256" key="3">
    <source>
        <dbReference type="ARBA" id="ARBA00022598"/>
    </source>
</evidence>
<dbReference type="GO" id="GO:0032267">
    <property type="term" value="F:tRNA(Ile)-lysidine synthase activity"/>
    <property type="evidence" value="ECO:0007669"/>
    <property type="project" value="UniProtKB-EC"/>
</dbReference>
<keyword evidence="2 8" id="KW-0963">Cytoplasm</keyword>
<feature type="domain" description="Lysidine-tRNA(Ile) synthetase C-terminal" evidence="9">
    <location>
        <begin position="366"/>
        <end position="440"/>
    </location>
</feature>
<dbReference type="Pfam" id="PF11734">
    <property type="entry name" value="TilS_C"/>
    <property type="match status" value="1"/>
</dbReference>
<dbReference type="NCBIfam" id="TIGR02433">
    <property type="entry name" value="lysidine_TilS_C"/>
    <property type="match status" value="1"/>
</dbReference>
<comment type="caution">
    <text evidence="10">The sequence shown here is derived from an EMBL/GenBank/DDBJ whole genome shotgun (WGS) entry which is preliminary data.</text>
</comment>
<dbReference type="SMART" id="SM00977">
    <property type="entry name" value="TilS_C"/>
    <property type="match status" value="1"/>
</dbReference>
<evidence type="ECO:0000313" key="11">
    <source>
        <dbReference type="Proteomes" id="UP000521017"/>
    </source>
</evidence>
<dbReference type="PANTHER" id="PTHR43033:SF1">
    <property type="entry name" value="TRNA(ILE)-LYSIDINE SYNTHASE-RELATED"/>
    <property type="match status" value="1"/>
</dbReference>
<dbReference type="InterPro" id="IPR012094">
    <property type="entry name" value="tRNA_Ile_lys_synt"/>
</dbReference>
<dbReference type="NCBIfam" id="TIGR02432">
    <property type="entry name" value="lysidine_TilS_N"/>
    <property type="match status" value="1"/>
</dbReference>
<dbReference type="GO" id="GO:0006400">
    <property type="term" value="P:tRNA modification"/>
    <property type="evidence" value="ECO:0007669"/>
    <property type="project" value="UniProtKB-UniRule"/>
</dbReference>
<dbReference type="GO" id="GO:0005737">
    <property type="term" value="C:cytoplasm"/>
    <property type="evidence" value="ECO:0007669"/>
    <property type="project" value="UniProtKB-SubCell"/>
</dbReference>
<dbReference type="InterPro" id="IPR014729">
    <property type="entry name" value="Rossmann-like_a/b/a_fold"/>
</dbReference>
<evidence type="ECO:0000256" key="2">
    <source>
        <dbReference type="ARBA" id="ARBA00022490"/>
    </source>
</evidence>
<comment type="function">
    <text evidence="8">Ligates lysine onto the cytidine present at position 34 of the AUA codon-specific tRNA(Ile) that contains the anticodon CAU, in an ATP-dependent manner. Cytidine is converted to lysidine, thus changing the amino acid specificity of the tRNA from methionine to isoleucine.</text>
</comment>
<evidence type="ECO:0000256" key="6">
    <source>
        <dbReference type="ARBA" id="ARBA00022840"/>
    </source>
</evidence>
<accession>A0A7X0MIC7</accession>
<feature type="binding site" evidence="8">
    <location>
        <begin position="28"/>
        <end position="33"/>
    </location>
    <ligand>
        <name>ATP</name>
        <dbReference type="ChEBI" id="CHEBI:30616"/>
    </ligand>
</feature>
<evidence type="ECO:0000256" key="1">
    <source>
        <dbReference type="ARBA" id="ARBA00004496"/>
    </source>
</evidence>
<dbReference type="Pfam" id="PF01171">
    <property type="entry name" value="ATP_bind_3"/>
    <property type="match status" value="1"/>
</dbReference>
<dbReference type="Gene3D" id="3.40.50.620">
    <property type="entry name" value="HUPs"/>
    <property type="match status" value="1"/>
</dbReference>
<dbReference type="Proteomes" id="UP000521017">
    <property type="component" value="Unassembled WGS sequence"/>
</dbReference>
<name>A0A7X0MIC7_9SPHI</name>
<keyword evidence="5 8" id="KW-0547">Nucleotide-binding</keyword>
<protein>
    <recommendedName>
        <fullName evidence="8">tRNA(Ile)-lysidine synthase</fullName>
        <ecNumber evidence="8">6.3.4.19</ecNumber>
    </recommendedName>
    <alternativeName>
        <fullName evidence="8">tRNA(Ile)-2-lysyl-cytidine synthase</fullName>
    </alternativeName>
    <alternativeName>
        <fullName evidence="8">tRNA(Ile)-lysidine synthetase</fullName>
    </alternativeName>
</protein>
<keyword evidence="4 8" id="KW-0819">tRNA processing</keyword>
<evidence type="ECO:0000256" key="8">
    <source>
        <dbReference type="HAMAP-Rule" id="MF_01161"/>
    </source>
</evidence>
<proteinExistence type="inferred from homology"/>
<organism evidence="10 11">
    <name type="scientific">Pedobacter cryoconitis</name>
    <dbReference type="NCBI Taxonomy" id="188932"/>
    <lineage>
        <taxon>Bacteria</taxon>
        <taxon>Pseudomonadati</taxon>
        <taxon>Bacteroidota</taxon>
        <taxon>Sphingobacteriia</taxon>
        <taxon>Sphingobacteriales</taxon>
        <taxon>Sphingobacteriaceae</taxon>
        <taxon>Pedobacter</taxon>
    </lineage>
</organism>
<dbReference type="PANTHER" id="PTHR43033">
    <property type="entry name" value="TRNA(ILE)-LYSIDINE SYNTHASE-RELATED"/>
    <property type="match status" value="1"/>
</dbReference>
<dbReference type="EC" id="6.3.4.19" evidence="8"/>
<dbReference type="InterPro" id="IPR012796">
    <property type="entry name" value="Lysidine-tRNA-synth_C"/>
</dbReference>
<dbReference type="RefSeq" id="WP_184624985.1">
    <property type="nucleotide sequence ID" value="NZ_JACHCC010000006.1"/>
</dbReference>